<evidence type="ECO:0000313" key="1">
    <source>
        <dbReference type="EMBL" id="CAH2227125.1"/>
    </source>
</evidence>
<sequence length="103" mass="11284">MDLKRTLPSLAQFCLCCLNTDCTLYPEDKYNLGEAYRKLIGNTFALRVKLKLSSSSSSACGSGSSGPWCHVDRLRSIVTPLSRSPSKRWSPSGKAALSLLEEI</sequence>
<gene>
    <name evidence="1" type="primary">jg11917</name>
    <name evidence="1" type="ORF">PAEG_LOCUS7659</name>
</gene>
<comment type="caution">
    <text evidence="1">The sequence shown here is derived from an EMBL/GenBank/DDBJ whole genome shotgun (WGS) entry which is preliminary data.</text>
</comment>
<organism evidence="1 2">
    <name type="scientific">Pararge aegeria aegeria</name>
    <dbReference type="NCBI Taxonomy" id="348720"/>
    <lineage>
        <taxon>Eukaryota</taxon>
        <taxon>Metazoa</taxon>
        <taxon>Ecdysozoa</taxon>
        <taxon>Arthropoda</taxon>
        <taxon>Hexapoda</taxon>
        <taxon>Insecta</taxon>
        <taxon>Pterygota</taxon>
        <taxon>Neoptera</taxon>
        <taxon>Endopterygota</taxon>
        <taxon>Lepidoptera</taxon>
        <taxon>Glossata</taxon>
        <taxon>Ditrysia</taxon>
        <taxon>Papilionoidea</taxon>
        <taxon>Nymphalidae</taxon>
        <taxon>Satyrinae</taxon>
        <taxon>Satyrini</taxon>
        <taxon>Parargina</taxon>
        <taxon>Pararge</taxon>
    </lineage>
</organism>
<evidence type="ECO:0000313" key="2">
    <source>
        <dbReference type="Proteomes" id="UP000838756"/>
    </source>
</evidence>
<reference evidence="1" key="1">
    <citation type="submission" date="2022-03" db="EMBL/GenBank/DDBJ databases">
        <authorList>
            <person name="Lindestad O."/>
        </authorList>
    </citation>
    <scope>NUCLEOTIDE SEQUENCE</scope>
</reference>
<dbReference type="EMBL" id="CAKXAJ010022500">
    <property type="protein sequence ID" value="CAH2227125.1"/>
    <property type="molecule type" value="Genomic_DNA"/>
</dbReference>
<protein>
    <submittedName>
        <fullName evidence="1">Jg11917 protein</fullName>
    </submittedName>
</protein>
<name>A0A8S4R014_9NEOP</name>
<dbReference type="AlphaFoldDB" id="A0A8S4R014"/>
<accession>A0A8S4R014</accession>
<dbReference type="Proteomes" id="UP000838756">
    <property type="component" value="Unassembled WGS sequence"/>
</dbReference>
<keyword evidence="2" id="KW-1185">Reference proteome</keyword>
<proteinExistence type="predicted"/>